<name>A0A9W7G7Y8_9STRA</name>
<feature type="compositionally biased region" description="Gly residues" evidence="1">
    <location>
        <begin position="669"/>
        <end position="680"/>
    </location>
</feature>
<feature type="region of interest" description="Disordered" evidence="1">
    <location>
        <begin position="307"/>
        <end position="329"/>
    </location>
</feature>
<reference evidence="3" key="1">
    <citation type="journal article" date="2023" name="Commun. Biol.">
        <title>Genome analysis of Parmales, the sister group of diatoms, reveals the evolutionary specialization of diatoms from phago-mixotrophs to photoautotrophs.</title>
        <authorList>
            <person name="Ban H."/>
            <person name="Sato S."/>
            <person name="Yoshikawa S."/>
            <person name="Yamada K."/>
            <person name="Nakamura Y."/>
            <person name="Ichinomiya M."/>
            <person name="Sato N."/>
            <person name="Blanc-Mathieu R."/>
            <person name="Endo H."/>
            <person name="Kuwata A."/>
            <person name="Ogata H."/>
        </authorList>
    </citation>
    <scope>NUCLEOTIDE SEQUENCE [LARGE SCALE GENOMIC DNA]</scope>
</reference>
<feature type="compositionally biased region" description="Acidic residues" evidence="1">
    <location>
        <begin position="348"/>
        <end position="359"/>
    </location>
</feature>
<proteinExistence type="predicted"/>
<evidence type="ECO:0000313" key="3">
    <source>
        <dbReference type="Proteomes" id="UP001165065"/>
    </source>
</evidence>
<feature type="region of interest" description="Disordered" evidence="1">
    <location>
        <begin position="626"/>
        <end position="680"/>
    </location>
</feature>
<dbReference type="Proteomes" id="UP001165065">
    <property type="component" value="Unassembled WGS sequence"/>
</dbReference>
<keyword evidence="3" id="KW-1185">Reference proteome</keyword>
<feature type="compositionally biased region" description="Low complexity" evidence="1">
    <location>
        <begin position="62"/>
        <end position="74"/>
    </location>
</feature>
<dbReference type="OrthoDB" id="10595380at2759"/>
<dbReference type="EMBL" id="BRYA01000963">
    <property type="protein sequence ID" value="GMI36584.1"/>
    <property type="molecule type" value="Genomic_DNA"/>
</dbReference>
<evidence type="ECO:0000256" key="1">
    <source>
        <dbReference type="SAM" id="MobiDB-lite"/>
    </source>
</evidence>
<feature type="region of interest" description="Disordered" evidence="1">
    <location>
        <begin position="35"/>
        <end position="94"/>
    </location>
</feature>
<gene>
    <name evidence="2" type="ORF">TrCOL_g967</name>
</gene>
<protein>
    <submittedName>
        <fullName evidence="2">Uncharacterized protein</fullName>
    </submittedName>
</protein>
<organism evidence="2 3">
    <name type="scientific">Triparma columacea</name>
    <dbReference type="NCBI Taxonomy" id="722753"/>
    <lineage>
        <taxon>Eukaryota</taxon>
        <taxon>Sar</taxon>
        <taxon>Stramenopiles</taxon>
        <taxon>Ochrophyta</taxon>
        <taxon>Bolidophyceae</taxon>
        <taxon>Parmales</taxon>
        <taxon>Triparmaceae</taxon>
        <taxon>Triparma</taxon>
    </lineage>
</organism>
<dbReference type="AlphaFoldDB" id="A0A9W7G7Y8"/>
<comment type="caution">
    <text evidence="2">The sequence shown here is derived from an EMBL/GenBank/DDBJ whole genome shotgun (WGS) entry which is preliminary data.</text>
</comment>
<evidence type="ECO:0000313" key="2">
    <source>
        <dbReference type="EMBL" id="GMI36584.1"/>
    </source>
</evidence>
<accession>A0A9W7G7Y8</accession>
<sequence length="680" mass="74982">MGVAAGAELMGVAGGAELMGVAGGAELMGVRVKGRGGGVRVKGRGDNDSDSSSSSDDDVDDSASSSYLSSDSDSTLPERPKSRGGRRRKKGEYIHMSKFQIMRQNERDLPGWVHKKPGELTEVQKRTKRILIDLKKAEANGDKHEVGYVRPRAFKGNQHKPTNVLYVGPVHKPVGIIPREGGVERVTKIPRNQVELMAGVGVDLEGVIEELFTATETIVVTEIRDEMDNMERVVVMCKHKNGEVRTPESISRELEVATWRYLRTWIEILNENLDRREFGRVICSNKMDVEFSRKWSLTSKAVAAAAQAKEDNMKEGGGGRGKRKSPKGAGYSSLLALVCEARAKGTFDGEEEEVGDEQVGEIGEGGRKGGGEVINRSLLGELGVATETGGGSQGDISYEEADEIADNLDTGHLDYGGLNKREKEEKRDRYIERKRRELYEEIDQRRAVAKKKRFGDALERMKVDRLTYVDRAMLFSYANSEGSERSAYITLKGESQKTGKRGRKKGGGKARMEWIEGIDERDKKLQIMHFANVVKGVERDEIGLRTNPIWTGMEESTTEVMEEIEGLRNEVRGRRNELDLKTRELDGVRGRLEGVTRLGKEIREVLGLYKNTVEVRRVQDKRKRLNEGEIQGGRKGGTTISEGRKGKRVSPTGGEGSRGKIIGGREFATGGGTLGGIGGG</sequence>
<feature type="region of interest" description="Disordered" evidence="1">
    <location>
        <begin position="348"/>
        <end position="367"/>
    </location>
</feature>